<comment type="similarity">
    <text evidence="2">Belongs to the IFI6/IFI27 family.</text>
</comment>
<keyword evidence="3" id="KW-0812">Transmembrane</keyword>
<dbReference type="Proteomes" id="UP000054279">
    <property type="component" value="Unassembled WGS sequence"/>
</dbReference>
<dbReference type="EMBL" id="KN837231">
    <property type="protein sequence ID" value="KIJ32160.1"/>
    <property type="molecule type" value="Genomic_DNA"/>
</dbReference>
<evidence type="ECO:0000256" key="3">
    <source>
        <dbReference type="ARBA" id="ARBA00022692"/>
    </source>
</evidence>
<dbReference type="InterPro" id="IPR038213">
    <property type="entry name" value="IFI6/IFI27-like_sf"/>
</dbReference>
<dbReference type="Gene3D" id="6.10.110.10">
    <property type="match status" value="1"/>
</dbReference>
<organism evidence="6 7">
    <name type="scientific">Sphaerobolus stellatus (strain SS14)</name>
    <dbReference type="NCBI Taxonomy" id="990650"/>
    <lineage>
        <taxon>Eukaryota</taxon>
        <taxon>Fungi</taxon>
        <taxon>Dikarya</taxon>
        <taxon>Basidiomycota</taxon>
        <taxon>Agaricomycotina</taxon>
        <taxon>Agaricomycetes</taxon>
        <taxon>Phallomycetidae</taxon>
        <taxon>Geastrales</taxon>
        <taxon>Sphaerobolaceae</taxon>
        <taxon>Sphaerobolus</taxon>
    </lineage>
</organism>
<evidence type="ECO:0000256" key="4">
    <source>
        <dbReference type="ARBA" id="ARBA00022989"/>
    </source>
</evidence>
<accession>A0A0C9V3R7</accession>
<protein>
    <submittedName>
        <fullName evidence="6">Uncharacterized protein</fullName>
    </submittedName>
</protein>
<comment type="subcellular location">
    <subcellularLocation>
        <location evidence="1">Membrane</location>
        <topology evidence="1">Multi-pass membrane protein</topology>
    </subcellularLocation>
</comment>
<gene>
    <name evidence="6" type="ORF">M422DRAFT_783568</name>
</gene>
<evidence type="ECO:0000256" key="5">
    <source>
        <dbReference type="ARBA" id="ARBA00023136"/>
    </source>
</evidence>
<proteinExistence type="inferred from homology"/>
<keyword evidence="5" id="KW-0472">Membrane</keyword>
<evidence type="ECO:0000313" key="6">
    <source>
        <dbReference type="EMBL" id="KIJ32160.1"/>
    </source>
</evidence>
<dbReference type="OrthoDB" id="440424at2759"/>
<sequence length="150" mass="17210">MSSEDTEHIICVDFTAAVQFAYNVEDYTLEQHPRLTALALYIWSCYPEAPIRLLRTIIWDFPKAILQGFLGCLGFKNEGIERESFAAHYQSRTFNDGYIPQDSMFAYAQSYGAIGTERRVQDGRIERTKLMVALSWILRIGAVFLFSSTF</sequence>
<dbReference type="Pfam" id="PF06140">
    <property type="entry name" value="Ifi-6-16"/>
    <property type="match status" value="1"/>
</dbReference>
<dbReference type="HOGENOM" id="CLU_1749794_0_0_1"/>
<evidence type="ECO:0000313" key="7">
    <source>
        <dbReference type="Proteomes" id="UP000054279"/>
    </source>
</evidence>
<evidence type="ECO:0000256" key="2">
    <source>
        <dbReference type="ARBA" id="ARBA00007262"/>
    </source>
</evidence>
<reference evidence="6 7" key="1">
    <citation type="submission" date="2014-06" db="EMBL/GenBank/DDBJ databases">
        <title>Evolutionary Origins and Diversification of the Mycorrhizal Mutualists.</title>
        <authorList>
            <consortium name="DOE Joint Genome Institute"/>
            <consortium name="Mycorrhizal Genomics Consortium"/>
            <person name="Kohler A."/>
            <person name="Kuo A."/>
            <person name="Nagy L.G."/>
            <person name="Floudas D."/>
            <person name="Copeland A."/>
            <person name="Barry K.W."/>
            <person name="Cichocki N."/>
            <person name="Veneault-Fourrey C."/>
            <person name="LaButti K."/>
            <person name="Lindquist E.A."/>
            <person name="Lipzen A."/>
            <person name="Lundell T."/>
            <person name="Morin E."/>
            <person name="Murat C."/>
            <person name="Riley R."/>
            <person name="Ohm R."/>
            <person name="Sun H."/>
            <person name="Tunlid A."/>
            <person name="Henrissat B."/>
            <person name="Grigoriev I.V."/>
            <person name="Hibbett D.S."/>
            <person name="Martin F."/>
        </authorList>
    </citation>
    <scope>NUCLEOTIDE SEQUENCE [LARGE SCALE GENOMIC DNA]</scope>
    <source>
        <strain evidence="6 7">SS14</strain>
    </source>
</reference>
<dbReference type="InterPro" id="IPR009311">
    <property type="entry name" value="IFI6/IFI27-like"/>
</dbReference>
<keyword evidence="4" id="KW-1133">Transmembrane helix</keyword>
<dbReference type="GO" id="GO:0016020">
    <property type="term" value="C:membrane"/>
    <property type="evidence" value="ECO:0007669"/>
    <property type="project" value="UniProtKB-SubCell"/>
</dbReference>
<evidence type="ECO:0000256" key="1">
    <source>
        <dbReference type="ARBA" id="ARBA00004141"/>
    </source>
</evidence>
<dbReference type="AlphaFoldDB" id="A0A0C9V3R7"/>
<keyword evidence="7" id="KW-1185">Reference proteome</keyword>
<name>A0A0C9V3R7_SPHS4</name>